<proteinExistence type="predicted"/>
<keyword evidence="3" id="KW-1185">Reference proteome</keyword>
<accession>A0A6A6BA85</accession>
<organism evidence="2 3">
    <name type="scientific">Aplosporella prunicola CBS 121167</name>
    <dbReference type="NCBI Taxonomy" id="1176127"/>
    <lineage>
        <taxon>Eukaryota</taxon>
        <taxon>Fungi</taxon>
        <taxon>Dikarya</taxon>
        <taxon>Ascomycota</taxon>
        <taxon>Pezizomycotina</taxon>
        <taxon>Dothideomycetes</taxon>
        <taxon>Dothideomycetes incertae sedis</taxon>
        <taxon>Botryosphaeriales</taxon>
        <taxon>Aplosporellaceae</taxon>
        <taxon>Aplosporella</taxon>
    </lineage>
</organism>
<dbReference type="Gene3D" id="3.30.428.10">
    <property type="entry name" value="HIT-like"/>
    <property type="match status" value="1"/>
</dbReference>
<evidence type="ECO:0000313" key="3">
    <source>
        <dbReference type="Proteomes" id="UP000799438"/>
    </source>
</evidence>
<dbReference type="SUPFAM" id="SSF54197">
    <property type="entry name" value="HIT-like"/>
    <property type="match status" value="1"/>
</dbReference>
<name>A0A6A6BA85_9PEZI</name>
<feature type="compositionally biased region" description="Polar residues" evidence="1">
    <location>
        <begin position="20"/>
        <end position="34"/>
    </location>
</feature>
<feature type="region of interest" description="Disordered" evidence="1">
    <location>
        <begin position="15"/>
        <end position="40"/>
    </location>
</feature>
<dbReference type="PANTHER" id="PTHR46648:SF1">
    <property type="entry name" value="ADENOSINE 5'-MONOPHOSPHORAMIDASE HNT1"/>
    <property type="match status" value="1"/>
</dbReference>
<dbReference type="OrthoDB" id="2262349at2759"/>
<sequence length="128" mass="13891">METGLRSQEEYNASYPGYISSKNGPKSSSATLDNIQRDITRDNPPAMGLTYLCGSNNEAATKSIFAKIIRGELQQWRVWESASHVAFLTPFGNAPGLTVIVPRKPLGSDILAMFNQNLSDLAAAICLV</sequence>
<evidence type="ECO:0000256" key="1">
    <source>
        <dbReference type="SAM" id="MobiDB-lite"/>
    </source>
</evidence>
<dbReference type="GeneID" id="54298165"/>
<dbReference type="InterPro" id="IPR036265">
    <property type="entry name" value="HIT-like_sf"/>
</dbReference>
<dbReference type="EMBL" id="ML995488">
    <property type="protein sequence ID" value="KAF2141162.1"/>
    <property type="molecule type" value="Genomic_DNA"/>
</dbReference>
<gene>
    <name evidence="2" type="ORF">K452DRAFT_288522</name>
</gene>
<dbReference type="RefSeq" id="XP_033396875.1">
    <property type="nucleotide sequence ID" value="XM_033540669.1"/>
</dbReference>
<dbReference type="InterPro" id="IPR001310">
    <property type="entry name" value="Histidine_triad_HIT"/>
</dbReference>
<dbReference type="AlphaFoldDB" id="A0A6A6BA85"/>
<reference evidence="2" key="1">
    <citation type="journal article" date="2020" name="Stud. Mycol.">
        <title>101 Dothideomycetes genomes: a test case for predicting lifestyles and emergence of pathogens.</title>
        <authorList>
            <person name="Haridas S."/>
            <person name="Albert R."/>
            <person name="Binder M."/>
            <person name="Bloem J."/>
            <person name="Labutti K."/>
            <person name="Salamov A."/>
            <person name="Andreopoulos B."/>
            <person name="Baker S."/>
            <person name="Barry K."/>
            <person name="Bills G."/>
            <person name="Bluhm B."/>
            <person name="Cannon C."/>
            <person name="Castanera R."/>
            <person name="Culley D."/>
            <person name="Daum C."/>
            <person name="Ezra D."/>
            <person name="Gonzalez J."/>
            <person name="Henrissat B."/>
            <person name="Kuo A."/>
            <person name="Liang C."/>
            <person name="Lipzen A."/>
            <person name="Lutzoni F."/>
            <person name="Magnuson J."/>
            <person name="Mondo S."/>
            <person name="Nolan M."/>
            <person name="Ohm R."/>
            <person name="Pangilinan J."/>
            <person name="Park H.-J."/>
            <person name="Ramirez L."/>
            <person name="Alfaro M."/>
            <person name="Sun H."/>
            <person name="Tritt A."/>
            <person name="Yoshinaga Y."/>
            <person name="Zwiers L.-H."/>
            <person name="Turgeon B."/>
            <person name="Goodwin S."/>
            <person name="Spatafora J."/>
            <person name="Crous P."/>
            <person name="Grigoriev I."/>
        </authorList>
    </citation>
    <scope>NUCLEOTIDE SEQUENCE</scope>
    <source>
        <strain evidence="2">CBS 121167</strain>
    </source>
</reference>
<dbReference type="PANTHER" id="PTHR46648">
    <property type="entry name" value="HIT FAMILY PROTEIN 1"/>
    <property type="match status" value="1"/>
</dbReference>
<evidence type="ECO:0000313" key="2">
    <source>
        <dbReference type="EMBL" id="KAF2141162.1"/>
    </source>
</evidence>
<dbReference type="Proteomes" id="UP000799438">
    <property type="component" value="Unassembled WGS sequence"/>
</dbReference>
<protein>
    <submittedName>
        <fullName evidence="2">Uncharacterized protein</fullName>
    </submittedName>
</protein>